<protein>
    <submittedName>
        <fullName evidence="4">CBS domain-containing protein</fullName>
    </submittedName>
</protein>
<comment type="caution">
    <text evidence="4">The sequence shown here is derived from an EMBL/GenBank/DDBJ whole genome shotgun (WGS) entry which is preliminary data.</text>
</comment>
<evidence type="ECO:0000256" key="2">
    <source>
        <dbReference type="PROSITE-ProRule" id="PRU00703"/>
    </source>
</evidence>
<dbReference type="SMART" id="SM00116">
    <property type="entry name" value="CBS"/>
    <property type="match status" value="2"/>
</dbReference>
<evidence type="ECO:0000313" key="5">
    <source>
        <dbReference type="Proteomes" id="UP000610558"/>
    </source>
</evidence>
<dbReference type="RefSeq" id="WP_190761806.1">
    <property type="nucleotide sequence ID" value="NZ_JACXLD010000001.1"/>
</dbReference>
<gene>
    <name evidence="4" type="ORF">IB286_01030</name>
</gene>
<dbReference type="CDD" id="cd04584">
    <property type="entry name" value="CBS_pair_AcuB_like"/>
    <property type="match status" value="1"/>
</dbReference>
<dbReference type="SUPFAM" id="SSF54631">
    <property type="entry name" value="CBS-domain pair"/>
    <property type="match status" value="1"/>
</dbReference>
<organism evidence="4 5">
    <name type="scientific">Spongiibacter pelagi</name>
    <dbReference type="NCBI Taxonomy" id="2760804"/>
    <lineage>
        <taxon>Bacteria</taxon>
        <taxon>Pseudomonadati</taxon>
        <taxon>Pseudomonadota</taxon>
        <taxon>Gammaproteobacteria</taxon>
        <taxon>Cellvibrionales</taxon>
        <taxon>Spongiibacteraceae</taxon>
        <taxon>Spongiibacter</taxon>
    </lineage>
</organism>
<dbReference type="EMBL" id="JACXLD010000001">
    <property type="protein sequence ID" value="MBD2857571.1"/>
    <property type="molecule type" value="Genomic_DNA"/>
</dbReference>
<sequence>MTVDELMSTRLVSVSLDDHLDIVRQIFSRTGFHHLLVVEEGLLVGVLSDRDLFRAISPNLGTPAETAKDIATLNKHVHQIMARQPITLTSGAPITDAIALMADQPISCVPIVDEKQRPLGIITWRDVMRWLKKQG</sequence>
<dbReference type="InterPro" id="IPR000644">
    <property type="entry name" value="CBS_dom"/>
</dbReference>
<dbReference type="PROSITE" id="PS51371">
    <property type="entry name" value="CBS"/>
    <property type="match status" value="2"/>
</dbReference>
<reference evidence="4" key="1">
    <citation type="submission" date="2020-09" db="EMBL/GenBank/DDBJ databases">
        <authorList>
            <person name="Yoon J.-W."/>
        </authorList>
    </citation>
    <scope>NUCLEOTIDE SEQUENCE</scope>
    <source>
        <strain evidence="4">KMU-158</strain>
    </source>
</reference>
<dbReference type="Gene3D" id="3.10.580.10">
    <property type="entry name" value="CBS-domain"/>
    <property type="match status" value="1"/>
</dbReference>
<dbReference type="Proteomes" id="UP000610558">
    <property type="component" value="Unassembled WGS sequence"/>
</dbReference>
<proteinExistence type="predicted"/>
<dbReference type="PANTHER" id="PTHR43080">
    <property type="entry name" value="CBS DOMAIN-CONTAINING PROTEIN CBSX3, MITOCHONDRIAL"/>
    <property type="match status" value="1"/>
</dbReference>
<evidence type="ECO:0000313" key="4">
    <source>
        <dbReference type="EMBL" id="MBD2857571.1"/>
    </source>
</evidence>
<dbReference type="AlphaFoldDB" id="A0A927C0J4"/>
<keyword evidence="5" id="KW-1185">Reference proteome</keyword>
<dbReference type="InterPro" id="IPR051257">
    <property type="entry name" value="Diverse_CBS-Domain"/>
</dbReference>
<name>A0A927C0J4_9GAMM</name>
<accession>A0A927C0J4</accession>
<evidence type="ECO:0000259" key="3">
    <source>
        <dbReference type="PROSITE" id="PS51371"/>
    </source>
</evidence>
<feature type="domain" description="CBS" evidence="3">
    <location>
        <begin position="81"/>
        <end position="135"/>
    </location>
</feature>
<evidence type="ECO:0000256" key="1">
    <source>
        <dbReference type="ARBA" id="ARBA00023122"/>
    </source>
</evidence>
<keyword evidence="1 2" id="KW-0129">CBS domain</keyword>
<dbReference type="InterPro" id="IPR046342">
    <property type="entry name" value="CBS_dom_sf"/>
</dbReference>
<dbReference type="Pfam" id="PF00571">
    <property type="entry name" value="CBS"/>
    <property type="match status" value="2"/>
</dbReference>
<dbReference type="PANTHER" id="PTHR43080:SF2">
    <property type="entry name" value="CBS DOMAIN-CONTAINING PROTEIN"/>
    <property type="match status" value="1"/>
</dbReference>
<feature type="domain" description="CBS" evidence="3">
    <location>
        <begin position="7"/>
        <end position="62"/>
    </location>
</feature>